<feature type="domain" description="FMN-binding" evidence="7">
    <location>
        <begin position="83"/>
        <end position="169"/>
    </location>
</feature>
<sequence length="178" mass="19186">MVFVLTVIGVIAATALAIVNSMTKEKIEYQYRLELLKALKVVLPEYDNSPDKDIKKIRDKTVFVAKKGGKVVGYAVKSVSEKGYGGSIVVLVGVNTSGKISGIEILKHAETPGLGSKIEEEWFKDEFKGLTLKDKIAVKKDGGVIDQFSGATISPRAVSEAAKNGLEFIVKNVLEGSK</sequence>
<keyword evidence="5 6" id="KW-0249">Electron transport</keyword>
<evidence type="ECO:0000256" key="2">
    <source>
        <dbReference type="ARBA" id="ARBA00022553"/>
    </source>
</evidence>
<comment type="cofactor">
    <cofactor evidence="6">
        <name>FMN</name>
        <dbReference type="ChEBI" id="CHEBI:58210"/>
    </cofactor>
</comment>
<organism evidence="8 9">
    <name type="scientific">Deferribacter autotrophicus</name>
    <dbReference type="NCBI Taxonomy" id="500465"/>
    <lineage>
        <taxon>Bacteria</taxon>
        <taxon>Pseudomonadati</taxon>
        <taxon>Deferribacterota</taxon>
        <taxon>Deferribacteres</taxon>
        <taxon>Deferribacterales</taxon>
        <taxon>Deferribacteraceae</taxon>
        <taxon>Deferribacter</taxon>
    </lineage>
</organism>
<keyword evidence="6" id="KW-1003">Cell membrane</keyword>
<evidence type="ECO:0000256" key="3">
    <source>
        <dbReference type="ARBA" id="ARBA00022630"/>
    </source>
</evidence>
<dbReference type="GO" id="GO:0005886">
    <property type="term" value="C:plasma membrane"/>
    <property type="evidence" value="ECO:0007669"/>
    <property type="project" value="UniProtKB-SubCell"/>
</dbReference>
<dbReference type="NCBIfam" id="TIGR01947">
    <property type="entry name" value="rnfG"/>
    <property type="match status" value="1"/>
</dbReference>
<keyword evidence="6" id="KW-0472">Membrane</keyword>
<evidence type="ECO:0000256" key="1">
    <source>
        <dbReference type="ARBA" id="ARBA00022448"/>
    </source>
</evidence>
<feature type="modified residue" description="FMN phosphoryl threonine" evidence="6">
    <location>
        <position position="152"/>
    </location>
</feature>
<dbReference type="PANTHER" id="PTHR36118">
    <property type="entry name" value="ION-TRANSLOCATING OXIDOREDUCTASE COMPLEX SUBUNIT G"/>
    <property type="match status" value="1"/>
</dbReference>
<evidence type="ECO:0000259" key="7">
    <source>
        <dbReference type="SMART" id="SM00900"/>
    </source>
</evidence>
<dbReference type="InterPro" id="IPR010209">
    <property type="entry name" value="Ion_transpt_RnfG/RsxG"/>
</dbReference>
<dbReference type="PIRSF" id="PIRSF006091">
    <property type="entry name" value="E_trnsport_RnfG"/>
    <property type="match status" value="1"/>
</dbReference>
<accession>A0A5A8F1H5</accession>
<keyword evidence="4 6" id="KW-0288">FMN</keyword>
<protein>
    <recommendedName>
        <fullName evidence="6">Ion-translocating oxidoreductase complex subunit G</fullName>
        <ecNumber evidence="6">7.-.-.-</ecNumber>
    </recommendedName>
    <alternativeName>
        <fullName evidence="6">Rnf electron transport complex subunit G</fullName>
    </alternativeName>
</protein>
<evidence type="ECO:0000313" key="9">
    <source>
        <dbReference type="Proteomes" id="UP000322876"/>
    </source>
</evidence>
<gene>
    <name evidence="6" type="primary">rnfG</name>
    <name evidence="8" type="ORF">FHQ18_10530</name>
</gene>
<dbReference type="EC" id="7.-.-.-" evidence="6"/>
<dbReference type="GO" id="GO:0022900">
    <property type="term" value="P:electron transport chain"/>
    <property type="evidence" value="ECO:0007669"/>
    <property type="project" value="UniProtKB-UniRule"/>
</dbReference>
<keyword evidence="1 6" id="KW-0813">Transport</keyword>
<keyword evidence="3 6" id="KW-0285">Flavoprotein</keyword>
<name>A0A5A8F1H5_9BACT</name>
<dbReference type="PANTHER" id="PTHR36118:SF1">
    <property type="entry name" value="ION-TRANSLOCATING OXIDOREDUCTASE COMPLEX SUBUNIT G"/>
    <property type="match status" value="1"/>
</dbReference>
<comment type="subcellular location">
    <subcellularLocation>
        <location evidence="6">Cell membrane</location>
        <topology evidence="6">Single-pass membrane protein</topology>
    </subcellularLocation>
</comment>
<keyword evidence="9" id="KW-1185">Reference proteome</keyword>
<dbReference type="AlphaFoldDB" id="A0A5A8F1H5"/>
<evidence type="ECO:0000256" key="5">
    <source>
        <dbReference type="ARBA" id="ARBA00022982"/>
    </source>
</evidence>
<keyword evidence="6" id="KW-1133">Transmembrane helix</keyword>
<comment type="caution">
    <text evidence="8">The sequence shown here is derived from an EMBL/GenBank/DDBJ whole genome shotgun (WGS) entry which is preliminary data.</text>
</comment>
<evidence type="ECO:0000313" key="8">
    <source>
        <dbReference type="EMBL" id="KAA0257241.1"/>
    </source>
</evidence>
<dbReference type="GO" id="GO:0009055">
    <property type="term" value="F:electron transfer activity"/>
    <property type="evidence" value="ECO:0007669"/>
    <property type="project" value="InterPro"/>
</dbReference>
<dbReference type="EMBL" id="VFJB01000009">
    <property type="protein sequence ID" value="KAA0257241.1"/>
    <property type="molecule type" value="Genomic_DNA"/>
</dbReference>
<keyword evidence="2 6" id="KW-0597">Phosphoprotein</keyword>
<dbReference type="Pfam" id="PF04205">
    <property type="entry name" value="FMN_bind"/>
    <property type="match status" value="1"/>
</dbReference>
<proteinExistence type="inferred from homology"/>
<evidence type="ECO:0000256" key="6">
    <source>
        <dbReference type="HAMAP-Rule" id="MF_00479"/>
    </source>
</evidence>
<keyword evidence="6" id="KW-0812">Transmembrane</keyword>
<keyword evidence="6" id="KW-1278">Translocase</keyword>
<dbReference type="GO" id="GO:0010181">
    <property type="term" value="F:FMN binding"/>
    <property type="evidence" value="ECO:0007669"/>
    <property type="project" value="InterPro"/>
</dbReference>
<dbReference type="HAMAP" id="MF_00479">
    <property type="entry name" value="RsxG_RnfG"/>
    <property type="match status" value="1"/>
</dbReference>
<evidence type="ECO:0000256" key="4">
    <source>
        <dbReference type="ARBA" id="ARBA00022643"/>
    </source>
</evidence>
<comment type="similarity">
    <text evidence="6">Belongs to the RnfG family.</text>
</comment>
<dbReference type="SMART" id="SM00900">
    <property type="entry name" value="FMN_bind"/>
    <property type="match status" value="1"/>
</dbReference>
<dbReference type="Proteomes" id="UP000322876">
    <property type="component" value="Unassembled WGS sequence"/>
</dbReference>
<reference evidence="8 9" key="1">
    <citation type="submission" date="2019-06" db="EMBL/GenBank/DDBJ databases">
        <title>Genomic insights into carbon and energy metabolism of Deferribacter autotrophicus revealed new metabolic traits in the phylum Deferribacteres.</title>
        <authorList>
            <person name="Slobodkin A.I."/>
            <person name="Slobodkina G.B."/>
            <person name="Allioux M."/>
            <person name="Alain K."/>
            <person name="Jebbar M."/>
            <person name="Shadrin V."/>
            <person name="Kublanov I.V."/>
            <person name="Toshchakov S.V."/>
            <person name="Bonch-Osmolovskaya E.A."/>
        </authorList>
    </citation>
    <scope>NUCLEOTIDE SEQUENCE [LARGE SCALE GENOMIC DNA]</scope>
    <source>
        <strain evidence="8 9">SL50</strain>
    </source>
</reference>
<dbReference type="OrthoDB" id="9784165at2"/>
<comment type="subunit">
    <text evidence="6">The complex is composed of six subunits: RnfA, RnfB, RnfC, RnfD, RnfE and RnfG.</text>
</comment>
<comment type="function">
    <text evidence="6">Part of a membrane-bound complex that couples electron transfer with translocation of ions across the membrane.</text>
</comment>
<dbReference type="InterPro" id="IPR007329">
    <property type="entry name" value="FMN-bd"/>
</dbReference>